<name>A0A8S0Q273_OLEEU</name>
<feature type="compositionally biased region" description="Basic and acidic residues" evidence="1">
    <location>
        <begin position="54"/>
        <end position="67"/>
    </location>
</feature>
<proteinExistence type="predicted"/>
<dbReference type="Gramene" id="OE9A027617T1">
    <property type="protein sequence ID" value="OE9A027617C1"/>
    <property type="gene ID" value="OE9A027617"/>
</dbReference>
<comment type="caution">
    <text evidence="2">The sequence shown here is derived from an EMBL/GenBank/DDBJ whole genome shotgun (WGS) entry which is preliminary data.</text>
</comment>
<reference evidence="2 3" key="1">
    <citation type="submission" date="2019-12" db="EMBL/GenBank/DDBJ databases">
        <authorList>
            <person name="Alioto T."/>
            <person name="Alioto T."/>
            <person name="Gomez Garrido J."/>
        </authorList>
    </citation>
    <scope>NUCLEOTIDE SEQUENCE [LARGE SCALE GENOMIC DNA]</scope>
</reference>
<evidence type="ECO:0000313" key="2">
    <source>
        <dbReference type="EMBL" id="CAA2960086.1"/>
    </source>
</evidence>
<evidence type="ECO:0000256" key="1">
    <source>
        <dbReference type="SAM" id="MobiDB-lite"/>
    </source>
</evidence>
<dbReference type="Proteomes" id="UP000594638">
    <property type="component" value="Unassembled WGS sequence"/>
</dbReference>
<feature type="region of interest" description="Disordered" evidence="1">
    <location>
        <begin position="42"/>
        <end position="67"/>
    </location>
</feature>
<feature type="compositionally biased region" description="Gly residues" evidence="1">
    <location>
        <begin position="1"/>
        <end position="11"/>
    </location>
</feature>
<gene>
    <name evidence="2" type="ORF">OLEA9_A027617</name>
</gene>
<keyword evidence="3" id="KW-1185">Reference proteome</keyword>
<evidence type="ECO:0000313" key="3">
    <source>
        <dbReference type="Proteomes" id="UP000594638"/>
    </source>
</evidence>
<organism evidence="2 3">
    <name type="scientific">Olea europaea subsp. europaea</name>
    <dbReference type="NCBI Taxonomy" id="158383"/>
    <lineage>
        <taxon>Eukaryota</taxon>
        <taxon>Viridiplantae</taxon>
        <taxon>Streptophyta</taxon>
        <taxon>Embryophyta</taxon>
        <taxon>Tracheophyta</taxon>
        <taxon>Spermatophyta</taxon>
        <taxon>Magnoliopsida</taxon>
        <taxon>eudicotyledons</taxon>
        <taxon>Gunneridae</taxon>
        <taxon>Pentapetalae</taxon>
        <taxon>asterids</taxon>
        <taxon>lamiids</taxon>
        <taxon>Lamiales</taxon>
        <taxon>Oleaceae</taxon>
        <taxon>Oleeae</taxon>
        <taxon>Olea</taxon>
    </lineage>
</organism>
<feature type="region of interest" description="Disordered" evidence="1">
    <location>
        <begin position="1"/>
        <end position="21"/>
    </location>
</feature>
<dbReference type="AlphaFoldDB" id="A0A8S0Q273"/>
<protein>
    <submittedName>
        <fullName evidence="2">Uncharacterized protein</fullName>
    </submittedName>
</protein>
<dbReference type="EMBL" id="CACTIH010000369">
    <property type="protein sequence ID" value="CAA2960086.1"/>
    <property type="molecule type" value="Genomic_DNA"/>
</dbReference>
<sequence length="67" mass="7349">MDGLDGNGGVEDLGMEEVPLMVTKEEDVPMSKEMVEEEEILVPKGVAEVPMLEDEGRGDGEDPRFNK</sequence>
<accession>A0A8S0Q273</accession>